<dbReference type="PANTHER" id="PTHR38446">
    <property type="entry name" value="BLL0914 PROTEIN"/>
    <property type="match status" value="1"/>
</dbReference>
<dbReference type="PANTHER" id="PTHR38446:SF1">
    <property type="entry name" value="BLL0914 PROTEIN"/>
    <property type="match status" value="1"/>
</dbReference>
<gene>
    <name evidence="2" type="ORF">GCM10010946_13090</name>
</gene>
<name>A0ABQ2XWT7_9BURK</name>
<reference evidence="3" key="1">
    <citation type="journal article" date="2019" name="Int. J. Syst. Evol. Microbiol.">
        <title>The Global Catalogue of Microorganisms (GCM) 10K type strain sequencing project: providing services to taxonomists for standard genome sequencing and annotation.</title>
        <authorList>
            <consortium name="The Broad Institute Genomics Platform"/>
            <consortium name="The Broad Institute Genome Sequencing Center for Infectious Disease"/>
            <person name="Wu L."/>
            <person name="Ma J."/>
        </authorList>
    </citation>
    <scope>NUCLEOTIDE SEQUENCE [LARGE SCALE GENOMIC DNA]</scope>
    <source>
        <strain evidence="3">KCTC 23917</strain>
    </source>
</reference>
<keyword evidence="1" id="KW-0472">Membrane</keyword>
<dbReference type="Proteomes" id="UP000653343">
    <property type="component" value="Unassembled WGS sequence"/>
</dbReference>
<sequence length="138" mass="14840">MSSNWLDVYPVIVELNREFAVLMLSSAIVLLIGVLHIYILVLEMFLWDKPAGLRAFGNTPESAAKTKVLAANQGLYNGFLAAGLLWGCWLGADGYAVKTFFLLCVFVAGVFGGMTASKKIIFIQAVPAALGLITLNLA</sequence>
<protein>
    <submittedName>
        <fullName evidence="2">Membrane protein</fullName>
    </submittedName>
</protein>
<evidence type="ECO:0000256" key="1">
    <source>
        <dbReference type="SAM" id="Phobius"/>
    </source>
</evidence>
<evidence type="ECO:0000313" key="2">
    <source>
        <dbReference type="EMBL" id="GGX36623.1"/>
    </source>
</evidence>
<feature type="transmembrane region" description="Helical" evidence="1">
    <location>
        <begin position="120"/>
        <end position="137"/>
    </location>
</feature>
<proteinExistence type="predicted"/>
<feature type="transmembrane region" description="Helical" evidence="1">
    <location>
        <begin position="68"/>
        <end position="89"/>
    </location>
</feature>
<comment type="caution">
    <text evidence="2">The sequence shown here is derived from an EMBL/GenBank/DDBJ whole genome shotgun (WGS) entry which is preliminary data.</text>
</comment>
<dbReference type="Pfam" id="PF06993">
    <property type="entry name" value="DUF1304"/>
    <property type="match status" value="1"/>
</dbReference>
<dbReference type="EMBL" id="BMYU01000002">
    <property type="protein sequence ID" value="GGX36623.1"/>
    <property type="molecule type" value="Genomic_DNA"/>
</dbReference>
<keyword evidence="1" id="KW-1133">Transmembrane helix</keyword>
<accession>A0ABQ2XWT7</accession>
<feature type="transmembrane region" description="Helical" evidence="1">
    <location>
        <begin position="95"/>
        <end position="113"/>
    </location>
</feature>
<organism evidence="2 3">
    <name type="scientific">Undibacterium squillarum</name>
    <dbReference type="NCBI Taxonomy" id="1131567"/>
    <lineage>
        <taxon>Bacteria</taxon>
        <taxon>Pseudomonadati</taxon>
        <taxon>Pseudomonadota</taxon>
        <taxon>Betaproteobacteria</taxon>
        <taxon>Burkholderiales</taxon>
        <taxon>Oxalobacteraceae</taxon>
        <taxon>Undibacterium</taxon>
    </lineage>
</organism>
<evidence type="ECO:0000313" key="3">
    <source>
        <dbReference type="Proteomes" id="UP000653343"/>
    </source>
</evidence>
<keyword evidence="1" id="KW-0812">Transmembrane</keyword>
<feature type="transmembrane region" description="Helical" evidence="1">
    <location>
        <begin position="20"/>
        <end position="47"/>
    </location>
</feature>
<keyword evidence="3" id="KW-1185">Reference proteome</keyword>
<dbReference type="InterPro" id="IPR009732">
    <property type="entry name" value="DUF1304"/>
</dbReference>